<feature type="compositionally biased region" description="Low complexity" evidence="1">
    <location>
        <begin position="259"/>
        <end position="273"/>
    </location>
</feature>
<reference evidence="2" key="2">
    <citation type="submission" date="2016-05" db="EMBL/GenBank/DDBJ databases">
        <title>Comparative analysis highlights variable genome content of wheat rusts and divergence of the mating loci.</title>
        <authorList>
            <person name="Cuomo C.A."/>
            <person name="Bakkeren G."/>
            <person name="Szabo L."/>
            <person name="Khalil H."/>
            <person name="Joly D."/>
            <person name="Goldberg J."/>
            <person name="Young S."/>
            <person name="Zeng Q."/>
            <person name="Fellers J."/>
        </authorList>
    </citation>
    <scope>NUCLEOTIDE SEQUENCE [LARGE SCALE GENOMIC DNA]</scope>
    <source>
        <strain evidence="2">1-1 BBBD Race 1</strain>
    </source>
</reference>
<feature type="region of interest" description="Disordered" evidence="1">
    <location>
        <begin position="214"/>
        <end position="274"/>
    </location>
</feature>
<evidence type="ECO:0000313" key="3">
    <source>
        <dbReference type="EnsemblFungi" id="PTTG_30021-t43_1-p1"/>
    </source>
</evidence>
<feature type="non-terminal residue" evidence="2">
    <location>
        <position position="402"/>
    </location>
</feature>
<dbReference type="EnsemblFungi" id="PTTG_30021-t43_1">
    <property type="protein sequence ID" value="PTTG_30021-t43_1-p1"/>
    <property type="gene ID" value="PTTG_30021"/>
</dbReference>
<name>A0A180G192_PUCT1</name>
<proteinExistence type="predicted"/>
<dbReference type="Proteomes" id="UP000005240">
    <property type="component" value="Unassembled WGS sequence"/>
</dbReference>
<reference evidence="3 4" key="3">
    <citation type="journal article" date="2017" name="G3 (Bethesda)">
        <title>Comparative analysis highlights variable genome content of wheat rusts and divergence of the mating loci.</title>
        <authorList>
            <person name="Cuomo C.A."/>
            <person name="Bakkeren G."/>
            <person name="Khalil H.B."/>
            <person name="Panwar V."/>
            <person name="Joly D."/>
            <person name="Linning R."/>
            <person name="Sakthikumar S."/>
            <person name="Song X."/>
            <person name="Adiconis X."/>
            <person name="Fan L."/>
            <person name="Goldberg J.M."/>
            <person name="Levin J.Z."/>
            <person name="Young S."/>
            <person name="Zeng Q."/>
            <person name="Anikster Y."/>
            <person name="Bruce M."/>
            <person name="Wang M."/>
            <person name="Yin C."/>
            <person name="McCallum B."/>
            <person name="Szabo L.J."/>
            <person name="Hulbert S."/>
            <person name="Chen X."/>
            <person name="Fellers J.P."/>
        </authorList>
    </citation>
    <scope>NUCLEOTIDE SEQUENCE</scope>
    <source>
        <strain evidence="3">isolate 1-1 / race 1 (BBBD)</strain>
        <strain evidence="4">Isolate 1-1 / race 1 (BBBD)</strain>
    </source>
</reference>
<feature type="region of interest" description="Disordered" evidence="1">
    <location>
        <begin position="286"/>
        <end position="349"/>
    </location>
</feature>
<feature type="region of interest" description="Disordered" evidence="1">
    <location>
        <begin position="43"/>
        <end position="64"/>
    </location>
</feature>
<evidence type="ECO:0000313" key="4">
    <source>
        <dbReference type="Proteomes" id="UP000005240"/>
    </source>
</evidence>
<sequence>MSNPTQSPQLKPVLFITLESKKQNGGFSKNLFIKLVRPTGIDASVGQRTSPNRSRTCPTSRGSNETRRLIGALSGLGLSNKSSRQKFDPKTAALKLFKESLIRKRPGSHPSPHQARRKKQEHEEESLDIVIEKTPEVPLNKTQEDAVVIFRVTKAAYLNAKNYNKMDLQVYLEQAISAFKAIKIRTFHYAALVTRNITTASSAEPAGLAGMMRSRRLKTRSASWPKKAKIKMPEIQPPNPSVSQSESLDGGYEHVSRLSSNPPSNPTAPSTTTLHEDARITRALPHASMYGNGNGTPPSTSRSSPSPPRPSFPRPTPSAEEIERLVGDLRLLPRSSTQARQSPTHRYSTSPFLPHIRIRILLANVVFPKLHVRVEVFPPRADVFDLRSSRSSASPSSVHVTP</sequence>
<dbReference type="EMBL" id="ADAS02001461">
    <property type="protein sequence ID" value="OAV86212.1"/>
    <property type="molecule type" value="Genomic_DNA"/>
</dbReference>
<feature type="compositionally biased region" description="Pro residues" evidence="1">
    <location>
        <begin position="305"/>
        <end position="316"/>
    </location>
</feature>
<reference evidence="2" key="1">
    <citation type="submission" date="2009-11" db="EMBL/GenBank/DDBJ databases">
        <authorList>
            <consortium name="The Broad Institute Genome Sequencing Platform"/>
            <person name="Ward D."/>
            <person name="Feldgarden M."/>
            <person name="Earl A."/>
            <person name="Young S.K."/>
            <person name="Zeng Q."/>
            <person name="Koehrsen M."/>
            <person name="Alvarado L."/>
            <person name="Berlin A."/>
            <person name="Bochicchio J."/>
            <person name="Borenstein D."/>
            <person name="Chapman S.B."/>
            <person name="Chen Z."/>
            <person name="Engels R."/>
            <person name="Freedman E."/>
            <person name="Gellesch M."/>
            <person name="Goldberg J."/>
            <person name="Griggs A."/>
            <person name="Gujja S."/>
            <person name="Heilman E."/>
            <person name="Heiman D."/>
            <person name="Hepburn T."/>
            <person name="Howarth C."/>
            <person name="Jen D."/>
            <person name="Larson L."/>
            <person name="Lewis B."/>
            <person name="Mehta T."/>
            <person name="Park D."/>
            <person name="Pearson M."/>
            <person name="Roberts A."/>
            <person name="Saif S."/>
            <person name="Shea T."/>
            <person name="Shenoy N."/>
            <person name="Sisk P."/>
            <person name="Stolte C."/>
            <person name="Sykes S."/>
            <person name="Thomson T."/>
            <person name="Walk T."/>
            <person name="White J."/>
            <person name="Yandava C."/>
            <person name="Izard J."/>
            <person name="Baranova O.V."/>
            <person name="Blanton J.M."/>
            <person name="Tanner A.C."/>
            <person name="Dewhirst F.E."/>
            <person name="Haas B."/>
            <person name="Nusbaum C."/>
            <person name="Birren B."/>
        </authorList>
    </citation>
    <scope>NUCLEOTIDE SEQUENCE [LARGE SCALE GENOMIC DNA]</scope>
    <source>
        <strain evidence="2">1-1 BBBD Race 1</strain>
    </source>
</reference>
<dbReference type="AlphaFoldDB" id="A0A180G192"/>
<dbReference type="VEuPathDB" id="FungiDB:PTTG_30021"/>
<organism evidence="2">
    <name type="scientific">Puccinia triticina (isolate 1-1 / race 1 (BBBD))</name>
    <name type="common">Brown leaf rust fungus</name>
    <dbReference type="NCBI Taxonomy" id="630390"/>
    <lineage>
        <taxon>Eukaryota</taxon>
        <taxon>Fungi</taxon>
        <taxon>Dikarya</taxon>
        <taxon>Basidiomycota</taxon>
        <taxon>Pucciniomycotina</taxon>
        <taxon>Pucciniomycetes</taxon>
        <taxon>Pucciniales</taxon>
        <taxon>Pucciniaceae</taxon>
        <taxon>Puccinia</taxon>
    </lineage>
</organism>
<feature type="compositionally biased region" description="Polar residues" evidence="1">
    <location>
        <begin position="334"/>
        <end position="349"/>
    </location>
</feature>
<protein>
    <submittedName>
        <fullName evidence="2 3">Uncharacterized protein</fullName>
    </submittedName>
</protein>
<feature type="region of interest" description="Disordered" evidence="1">
    <location>
        <begin position="99"/>
        <end position="126"/>
    </location>
</feature>
<gene>
    <name evidence="2" type="ORF">PTTG_30021</name>
</gene>
<evidence type="ECO:0000313" key="2">
    <source>
        <dbReference type="EMBL" id="OAV86212.1"/>
    </source>
</evidence>
<feature type="compositionally biased region" description="Polar residues" evidence="1">
    <location>
        <begin position="46"/>
        <end position="63"/>
    </location>
</feature>
<keyword evidence="4" id="KW-1185">Reference proteome</keyword>
<evidence type="ECO:0000256" key="1">
    <source>
        <dbReference type="SAM" id="MobiDB-lite"/>
    </source>
</evidence>
<reference evidence="3" key="4">
    <citation type="submission" date="2025-05" db="UniProtKB">
        <authorList>
            <consortium name="EnsemblFungi"/>
        </authorList>
    </citation>
    <scope>IDENTIFICATION</scope>
    <source>
        <strain evidence="3">isolate 1-1 / race 1 (BBBD)</strain>
    </source>
</reference>
<accession>A0A180G192</accession>